<comment type="caution">
    <text evidence="1">The sequence shown here is derived from an EMBL/GenBank/DDBJ whole genome shotgun (WGS) entry which is preliminary data.</text>
</comment>
<gene>
    <name evidence="1" type="ORF">LITE_LOCUS46168</name>
</gene>
<sequence length="59" mass="6336">MARTDKIDFRENGGFPVFILGQSKASSVAAGRGPVGAYHDYLFCGLGESRCSLTSFMTD</sequence>
<dbReference type="AlphaFoldDB" id="A0AAV0R306"/>
<evidence type="ECO:0000313" key="2">
    <source>
        <dbReference type="Proteomes" id="UP001154282"/>
    </source>
</evidence>
<accession>A0AAV0R306</accession>
<reference evidence="1" key="1">
    <citation type="submission" date="2022-08" db="EMBL/GenBank/DDBJ databases">
        <authorList>
            <person name="Gutierrez-Valencia J."/>
        </authorList>
    </citation>
    <scope>NUCLEOTIDE SEQUENCE</scope>
</reference>
<evidence type="ECO:0000313" key="1">
    <source>
        <dbReference type="EMBL" id="CAI0551888.1"/>
    </source>
</evidence>
<keyword evidence="2" id="KW-1185">Reference proteome</keyword>
<dbReference type="Proteomes" id="UP001154282">
    <property type="component" value="Unassembled WGS sequence"/>
</dbReference>
<dbReference type="EMBL" id="CAMGYJ010000010">
    <property type="protein sequence ID" value="CAI0551888.1"/>
    <property type="molecule type" value="Genomic_DNA"/>
</dbReference>
<proteinExistence type="predicted"/>
<protein>
    <submittedName>
        <fullName evidence="1">Uncharacterized protein</fullName>
    </submittedName>
</protein>
<organism evidence="1 2">
    <name type="scientific">Linum tenue</name>
    <dbReference type="NCBI Taxonomy" id="586396"/>
    <lineage>
        <taxon>Eukaryota</taxon>
        <taxon>Viridiplantae</taxon>
        <taxon>Streptophyta</taxon>
        <taxon>Embryophyta</taxon>
        <taxon>Tracheophyta</taxon>
        <taxon>Spermatophyta</taxon>
        <taxon>Magnoliopsida</taxon>
        <taxon>eudicotyledons</taxon>
        <taxon>Gunneridae</taxon>
        <taxon>Pentapetalae</taxon>
        <taxon>rosids</taxon>
        <taxon>fabids</taxon>
        <taxon>Malpighiales</taxon>
        <taxon>Linaceae</taxon>
        <taxon>Linum</taxon>
    </lineage>
</organism>
<name>A0AAV0R306_9ROSI</name>